<dbReference type="InterPro" id="IPR055414">
    <property type="entry name" value="LRR_R13L4/SHOC2-like"/>
</dbReference>
<dbReference type="InterPro" id="IPR032675">
    <property type="entry name" value="LRR_dom_sf"/>
</dbReference>
<dbReference type="Pfam" id="PF23598">
    <property type="entry name" value="LRR_14"/>
    <property type="match status" value="1"/>
</dbReference>
<name>A0A392PRL6_9FABA</name>
<protein>
    <submittedName>
        <fullName evidence="3">Putative NB-ARC domain disease resistance protein</fullName>
    </submittedName>
</protein>
<evidence type="ECO:0000313" key="3">
    <source>
        <dbReference type="EMBL" id="MCI14474.1"/>
    </source>
</evidence>
<dbReference type="Proteomes" id="UP000265520">
    <property type="component" value="Unassembled WGS sequence"/>
</dbReference>
<dbReference type="EMBL" id="LXQA010092597">
    <property type="protein sequence ID" value="MCI14474.1"/>
    <property type="molecule type" value="Genomic_DNA"/>
</dbReference>
<keyword evidence="4" id="KW-1185">Reference proteome</keyword>
<organism evidence="3 4">
    <name type="scientific">Trifolium medium</name>
    <dbReference type="NCBI Taxonomy" id="97028"/>
    <lineage>
        <taxon>Eukaryota</taxon>
        <taxon>Viridiplantae</taxon>
        <taxon>Streptophyta</taxon>
        <taxon>Embryophyta</taxon>
        <taxon>Tracheophyta</taxon>
        <taxon>Spermatophyta</taxon>
        <taxon>Magnoliopsida</taxon>
        <taxon>eudicotyledons</taxon>
        <taxon>Gunneridae</taxon>
        <taxon>Pentapetalae</taxon>
        <taxon>rosids</taxon>
        <taxon>fabids</taxon>
        <taxon>Fabales</taxon>
        <taxon>Fabaceae</taxon>
        <taxon>Papilionoideae</taxon>
        <taxon>50 kb inversion clade</taxon>
        <taxon>NPAAA clade</taxon>
        <taxon>Hologalegina</taxon>
        <taxon>IRL clade</taxon>
        <taxon>Trifolieae</taxon>
        <taxon>Trifolium</taxon>
    </lineage>
</organism>
<dbReference type="SUPFAM" id="SSF52047">
    <property type="entry name" value="RNI-like"/>
    <property type="match status" value="1"/>
</dbReference>
<proteinExistence type="predicted"/>
<accession>A0A392PRL6</accession>
<evidence type="ECO:0000259" key="2">
    <source>
        <dbReference type="Pfam" id="PF23598"/>
    </source>
</evidence>
<evidence type="ECO:0000256" key="1">
    <source>
        <dbReference type="ARBA" id="ARBA00022737"/>
    </source>
</evidence>
<comment type="caution">
    <text evidence="3">The sequence shown here is derived from an EMBL/GenBank/DDBJ whole genome shotgun (WGS) entry which is preliminary data.</text>
</comment>
<feature type="domain" description="Disease resistance R13L4/SHOC-2-like LRR" evidence="2">
    <location>
        <begin position="12"/>
        <end position="135"/>
    </location>
</feature>
<sequence>MLSIVKLDGRMSKKFLEWISKLQNLTKLTLNLVDSKQMDDAVKLLRSMPSLLSLSISCCDDDIGLHFQDGSFKNLKELYLKNFIGLRYILIDEGALGSLKKLKLHDIPKLNSFPTGIQHLSKLEVLSFSYTSEEFMDSIALEDEKEHSIFKHVLLIHSEKLLFSCNSP</sequence>
<keyword evidence="1" id="KW-0677">Repeat</keyword>
<dbReference type="Gene3D" id="3.80.10.10">
    <property type="entry name" value="Ribonuclease Inhibitor"/>
    <property type="match status" value="1"/>
</dbReference>
<evidence type="ECO:0000313" key="4">
    <source>
        <dbReference type="Proteomes" id="UP000265520"/>
    </source>
</evidence>
<reference evidence="3 4" key="1">
    <citation type="journal article" date="2018" name="Front. Plant Sci.">
        <title>Red Clover (Trifolium pratense) and Zigzag Clover (T. medium) - A Picture of Genomic Similarities and Differences.</title>
        <authorList>
            <person name="Dluhosova J."/>
            <person name="Istvanek J."/>
            <person name="Nedelnik J."/>
            <person name="Repkova J."/>
        </authorList>
    </citation>
    <scope>NUCLEOTIDE SEQUENCE [LARGE SCALE GENOMIC DNA]</scope>
    <source>
        <strain evidence="4">cv. 10/8</strain>
        <tissue evidence="3">Leaf</tissue>
    </source>
</reference>
<dbReference type="AlphaFoldDB" id="A0A392PRL6"/>